<protein>
    <submittedName>
        <fullName evidence="1">Uncharacterized protein</fullName>
    </submittedName>
</protein>
<reference evidence="2" key="1">
    <citation type="submission" date="2016-10" db="EMBL/GenBank/DDBJ databases">
        <title>The complete genome sequence of the rumen bacterium Butyrivibrio hungatei MB2003.</title>
        <authorList>
            <person name="Palevich N."/>
            <person name="Kelly W.J."/>
            <person name="Leahy S.C."/>
            <person name="Altermann E."/>
            <person name="Rakonjac J."/>
            <person name="Attwood G.T."/>
        </authorList>
    </citation>
    <scope>NUCLEOTIDE SEQUENCE [LARGE SCALE GENOMIC DNA]</scope>
    <source>
        <strain evidence="2">MB2003</strain>
    </source>
</reference>
<sequence>MSDGEMKMTYSAILRDKDDKKVVRVQFERQNGTILEVAEGVLPEGRIIKQNGYSPDEVRGLEKYLMDNSDDIIARAKIISNPLKWL</sequence>
<accession>A0A1D9P2W2</accession>
<dbReference type="Proteomes" id="UP000179284">
    <property type="component" value="Chromosome I"/>
</dbReference>
<organism evidence="1 2">
    <name type="scientific">Butyrivibrio hungatei</name>
    <dbReference type="NCBI Taxonomy" id="185008"/>
    <lineage>
        <taxon>Bacteria</taxon>
        <taxon>Bacillati</taxon>
        <taxon>Bacillota</taxon>
        <taxon>Clostridia</taxon>
        <taxon>Lachnospirales</taxon>
        <taxon>Lachnospiraceae</taxon>
        <taxon>Butyrivibrio</taxon>
    </lineage>
</organism>
<dbReference type="OrthoDB" id="9809686at2"/>
<evidence type="ECO:0000313" key="1">
    <source>
        <dbReference type="EMBL" id="AOZ96849.1"/>
    </source>
</evidence>
<keyword evidence="2" id="KW-1185">Reference proteome</keyword>
<gene>
    <name evidence="1" type="ORF">bhn_I1816</name>
</gene>
<proteinExistence type="predicted"/>
<dbReference type="KEGG" id="bhu:bhn_I1816"/>
<dbReference type="AlphaFoldDB" id="A0A1D9P2W2"/>
<name>A0A1D9P2W2_9FIRM</name>
<dbReference type="EMBL" id="CP017831">
    <property type="protein sequence ID" value="AOZ96849.1"/>
    <property type="molecule type" value="Genomic_DNA"/>
</dbReference>
<dbReference type="RefSeq" id="WP_071176510.1">
    <property type="nucleotide sequence ID" value="NZ_CP017831.1"/>
</dbReference>
<evidence type="ECO:0000313" key="2">
    <source>
        <dbReference type="Proteomes" id="UP000179284"/>
    </source>
</evidence>